<reference evidence="8" key="1">
    <citation type="submission" date="2018-05" db="EMBL/GenBank/DDBJ databases">
        <authorList>
            <person name="Lanie J.A."/>
            <person name="Ng W.-L."/>
            <person name="Kazmierczak K.M."/>
            <person name="Andrzejewski T.M."/>
            <person name="Davidsen T.M."/>
            <person name="Wayne K.J."/>
            <person name="Tettelin H."/>
            <person name="Glass J.I."/>
            <person name="Rusch D."/>
            <person name="Podicherti R."/>
            <person name="Tsui H.-C.T."/>
            <person name="Winkler M.E."/>
        </authorList>
    </citation>
    <scope>NUCLEOTIDE SEQUENCE</scope>
    <source>
        <strain evidence="8">KNB</strain>
    </source>
</reference>
<dbReference type="Gene3D" id="2.40.30.170">
    <property type="match status" value="1"/>
</dbReference>
<keyword evidence="4" id="KW-0472">Membrane</keyword>
<evidence type="ECO:0000313" key="8">
    <source>
        <dbReference type="EMBL" id="SPS05176.1"/>
    </source>
</evidence>
<dbReference type="Gene3D" id="1.10.287.470">
    <property type="entry name" value="Helix hairpin bin"/>
    <property type="match status" value="1"/>
</dbReference>
<dbReference type="PANTHER" id="PTHR30469:SF33">
    <property type="entry name" value="SLR1207 PROTEIN"/>
    <property type="match status" value="1"/>
</dbReference>
<gene>
    <name evidence="8" type="ORF">NITFAB_0765</name>
</gene>
<protein>
    <submittedName>
        <fullName evidence="8">RND family efflux transporter, MFP subunit</fullName>
    </submittedName>
</protein>
<feature type="domain" description="Multidrug resistance protein MdtA-like alpha-helical hairpin" evidence="5">
    <location>
        <begin position="115"/>
        <end position="174"/>
    </location>
</feature>
<name>A0A2X0SH88_9PROT</name>
<feature type="transmembrane region" description="Helical" evidence="4">
    <location>
        <begin position="7"/>
        <end position="28"/>
    </location>
</feature>
<evidence type="ECO:0000259" key="6">
    <source>
        <dbReference type="Pfam" id="PF25917"/>
    </source>
</evidence>
<feature type="domain" description="CusB-like beta-barrel" evidence="7">
    <location>
        <begin position="217"/>
        <end position="291"/>
    </location>
</feature>
<dbReference type="InterPro" id="IPR006143">
    <property type="entry name" value="RND_pump_MFP"/>
</dbReference>
<evidence type="ECO:0000259" key="7">
    <source>
        <dbReference type="Pfam" id="PF25954"/>
    </source>
</evidence>
<dbReference type="SUPFAM" id="SSF111369">
    <property type="entry name" value="HlyD-like secretion proteins"/>
    <property type="match status" value="1"/>
</dbReference>
<dbReference type="Pfam" id="PF25917">
    <property type="entry name" value="BSH_RND"/>
    <property type="match status" value="1"/>
</dbReference>
<organism evidence="8">
    <name type="scientific">Candidatus Nitrotoga fabula</name>
    <dbReference type="NCBI Taxonomy" id="2182327"/>
    <lineage>
        <taxon>Bacteria</taxon>
        <taxon>Pseudomonadati</taxon>
        <taxon>Pseudomonadota</taxon>
        <taxon>Betaproteobacteria</taxon>
        <taxon>Nitrosomonadales</taxon>
        <taxon>Gallionellaceae</taxon>
        <taxon>Candidatus Nitrotoga</taxon>
    </lineage>
</organism>
<dbReference type="InterPro" id="IPR058792">
    <property type="entry name" value="Beta-barrel_RND_2"/>
</dbReference>
<feature type="region of interest" description="Disordered" evidence="3">
    <location>
        <begin position="375"/>
        <end position="394"/>
    </location>
</feature>
<evidence type="ECO:0000259" key="5">
    <source>
        <dbReference type="Pfam" id="PF25876"/>
    </source>
</evidence>
<keyword evidence="4" id="KW-1133">Transmembrane helix</keyword>
<feature type="domain" description="Multidrug resistance protein MdtA-like barrel-sandwich hybrid" evidence="6">
    <location>
        <begin position="66"/>
        <end position="204"/>
    </location>
</feature>
<dbReference type="AlphaFoldDB" id="A0A2X0SH88"/>
<evidence type="ECO:0000256" key="3">
    <source>
        <dbReference type="SAM" id="MobiDB-lite"/>
    </source>
</evidence>
<proteinExistence type="inferred from homology"/>
<feature type="coiled-coil region" evidence="2">
    <location>
        <begin position="143"/>
        <end position="170"/>
    </location>
</feature>
<evidence type="ECO:0000256" key="1">
    <source>
        <dbReference type="ARBA" id="ARBA00009477"/>
    </source>
</evidence>
<dbReference type="Gene3D" id="2.40.50.100">
    <property type="match status" value="1"/>
</dbReference>
<sequence>MKPRQLRLLKIMGVFVLILLGAGGYLYWKQWSIVPLQERYHFQALEKGDVTQTVSANGTLNPVVLVNVGTQVSGTVKKLHADFNDQVSKGQILAELDPALFLAQIGQSEANVSSAQASLELALANEKRMRELFRQEYVSRQELDQAVQALKSARAQLALARAQLQKDRTNYGYSIIRSPVSGVVVSRVIDIGQTVAASFQTPTLFTIAQDLTRMQINSSFAEADIGYIEVGQEVYFTVDAFPRRTFRGTVRQRRLNPTTVQNVVTYDVVVEVDNPERILMPGMTAYVNIITAQRRNVLLVPNTALRFKPADAAPKNRVQGSRMNGQQGKSTAATVYVLEQDRLRPVAIVPGITDNKYTEVLSGKLAAGDRVATGEVVPSGEEGPSQGAMKMRLF</sequence>
<dbReference type="InterPro" id="IPR058625">
    <property type="entry name" value="MdtA-like_BSH"/>
</dbReference>
<comment type="similarity">
    <text evidence="1">Belongs to the membrane fusion protein (MFP) (TC 8.A.1) family.</text>
</comment>
<dbReference type="GO" id="GO:0015562">
    <property type="term" value="F:efflux transmembrane transporter activity"/>
    <property type="evidence" value="ECO:0007669"/>
    <property type="project" value="TreeGrafter"/>
</dbReference>
<dbReference type="Pfam" id="PF25954">
    <property type="entry name" value="Beta-barrel_RND_2"/>
    <property type="match status" value="1"/>
</dbReference>
<dbReference type="GO" id="GO:1990281">
    <property type="term" value="C:efflux pump complex"/>
    <property type="evidence" value="ECO:0007669"/>
    <property type="project" value="TreeGrafter"/>
</dbReference>
<dbReference type="NCBIfam" id="TIGR01730">
    <property type="entry name" value="RND_mfp"/>
    <property type="match status" value="1"/>
</dbReference>
<dbReference type="Pfam" id="PF25876">
    <property type="entry name" value="HH_MFP_RND"/>
    <property type="match status" value="1"/>
</dbReference>
<dbReference type="InterPro" id="IPR058624">
    <property type="entry name" value="MdtA-like_HH"/>
</dbReference>
<dbReference type="EMBL" id="LS423452">
    <property type="protein sequence ID" value="SPS05176.1"/>
    <property type="molecule type" value="Genomic_DNA"/>
</dbReference>
<dbReference type="Gene3D" id="2.40.420.20">
    <property type="match status" value="1"/>
</dbReference>
<evidence type="ECO:0000256" key="2">
    <source>
        <dbReference type="SAM" id="Coils"/>
    </source>
</evidence>
<keyword evidence="4" id="KW-0812">Transmembrane</keyword>
<evidence type="ECO:0000256" key="4">
    <source>
        <dbReference type="SAM" id="Phobius"/>
    </source>
</evidence>
<keyword evidence="2" id="KW-0175">Coiled coil</keyword>
<dbReference type="PANTHER" id="PTHR30469">
    <property type="entry name" value="MULTIDRUG RESISTANCE PROTEIN MDTA"/>
    <property type="match status" value="1"/>
</dbReference>
<accession>A0A2X0SH88</accession>